<evidence type="ECO:0000313" key="2">
    <source>
        <dbReference type="EMBL" id="WPF64861.1"/>
    </source>
</evidence>
<gene>
    <name evidence="2" type="ORF">FBHYGVHD_CDS0014</name>
</gene>
<dbReference type="Proteomes" id="UP001322219">
    <property type="component" value="Segment"/>
</dbReference>
<name>A0ABZ0QZL4_9CAUD</name>
<feature type="region of interest" description="Disordered" evidence="1">
    <location>
        <begin position="1"/>
        <end position="20"/>
    </location>
</feature>
<dbReference type="EMBL" id="OR670591">
    <property type="protein sequence ID" value="WPF64861.1"/>
    <property type="molecule type" value="Genomic_DNA"/>
</dbReference>
<evidence type="ECO:0000313" key="3">
    <source>
        <dbReference type="Proteomes" id="UP001322219"/>
    </source>
</evidence>
<reference evidence="2 3" key="1">
    <citation type="submission" date="2023-10" db="EMBL/GenBank/DDBJ databases">
        <title>Genome Sequence of the Siphoviridae Staphylococcus aureus Phage MVC_VPHSA1.</title>
        <authorList>
            <person name="Deepak S.J."/>
            <person name="Porteen K."/>
            <person name="Wilfred R."/>
            <person name="Anbazhagan S."/>
            <person name="Elango A."/>
            <person name="Senthil Kumar T."/>
            <person name="Narendra B."/>
            <person name="Sureshkannan S."/>
            <person name="Nithya Quintoil M."/>
            <person name="Charley C.A."/>
            <person name="Teresa S."/>
            <person name="Raghavendra A.G."/>
        </authorList>
    </citation>
    <scope>NUCLEOTIDE SEQUENCE [LARGE SCALE GENOMIC DNA]</scope>
</reference>
<proteinExistence type="predicted"/>
<evidence type="ECO:0000256" key="1">
    <source>
        <dbReference type="SAM" id="MobiDB-lite"/>
    </source>
</evidence>
<accession>A0ABZ0QZL4</accession>
<protein>
    <submittedName>
        <fullName evidence="2">Uncharacterized protein</fullName>
    </submittedName>
</protein>
<sequence>MHSAFEPSDDDSGYKVYPDANDQSDAFQAEEVLDHYDREVLWIDFGYDNMAINLNFETAKLLLEDLRKFILEAN</sequence>
<keyword evidence="3" id="KW-1185">Reference proteome</keyword>
<organism evidence="2 3">
    <name type="scientific">Staphylococcus phage MVC_VPHSA1</name>
    <dbReference type="NCBI Taxonomy" id="3088876"/>
    <lineage>
        <taxon>Viruses</taxon>
        <taxon>Duplodnaviria</taxon>
        <taxon>Heunggongvirae</taxon>
        <taxon>Uroviricota</taxon>
        <taxon>Caudoviricetes</taxon>
        <taxon>Ehrlichviridae</taxon>
        <taxon>Chennaivirus</taxon>
        <taxon>Chennaivirus MVCVPHSA1</taxon>
    </lineage>
</organism>